<proteinExistence type="predicted"/>
<accession>J3N8V3</accession>
<dbReference type="Proteomes" id="UP000006038">
    <property type="component" value="Chromosome 11"/>
</dbReference>
<reference evidence="2" key="2">
    <citation type="submission" date="2013-04" db="UniProtKB">
        <authorList>
            <consortium name="EnsemblPlants"/>
        </authorList>
    </citation>
    <scope>IDENTIFICATION</scope>
</reference>
<dbReference type="HOGENOM" id="CLU_020188_3_1_1"/>
<dbReference type="Pfam" id="PF03140">
    <property type="entry name" value="DUF247"/>
    <property type="match status" value="1"/>
</dbReference>
<keyword evidence="1" id="KW-0812">Transmembrane</keyword>
<feature type="transmembrane region" description="Helical" evidence="1">
    <location>
        <begin position="106"/>
        <end position="130"/>
    </location>
</feature>
<keyword evidence="1" id="KW-1133">Transmembrane helix</keyword>
<keyword evidence="3" id="KW-1185">Reference proteome</keyword>
<dbReference type="InterPro" id="IPR004158">
    <property type="entry name" value="DUF247_pln"/>
</dbReference>
<dbReference type="PANTHER" id="PTHR31170">
    <property type="entry name" value="BNAC04G53230D PROTEIN"/>
    <property type="match status" value="1"/>
</dbReference>
<dbReference type="STRING" id="4533.J3N8V3"/>
<dbReference type="Gramene" id="OB11G22390.1">
    <property type="protein sequence ID" value="OB11G22390.1"/>
    <property type="gene ID" value="OB11G22390"/>
</dbReference>
<name>J3N8V3_ORYBR</name>
<evidence type="ECO:0000256" key="1">
    <source>
        <dbReference type="SAM" id="Phobius"/>
    </source>
</evidence>
<dbReference type="OMA" id="KFNSFHC"/>
<evidence type="ECO:0000313" key="2">
    <source>
        <dbReference type="EnsemblPlants" id="OB11G22390.1"/>
    </source>
</evidence>
<sequence>MFLNLMAFERLHPGAGNDVNSFVWFMDELINTAKDVRLLKSKGIIEHGLGSDKAVADLINKTLTKGAVMDPDSSLHNVVKEVDAYCKKPWNSWRASLIHTYFSNPWVFISLVAATTLVFTALIQTVYAALSFKKKS</sequence>
<protein>
    <submittedName>
        <fullName evidence="2">Uncharacterized protein</fullName>
    </submittedName>
</protein>
<organism evidence="2">
    <name type="scientific">Oryza brachyantha</name>
    <name type="common">malo sina</name>
    <dbReference type="NCBI Taxonomy" id="4533"/>
    <lineage>
        <taxon>Eukaryota</taxon>
        <taxon>Viridiplantae</taxon>
        <taxon>Streptophyta</taxon>
        <taxon>Embryophyta</taxon>
        <taxon>Tracheophyta</taxon>
        <taxon>Spermatophyta</taxon>
        <taxon>Magnoliopsida</taxon>
        <taxon>Liliopsida</taxon>
        <taxon>Poales</taxon>
        <taxon>Poaceae</taxon>
        <taxon>BOP clade</taxon>
        <taxon>Oryzoideae</taxon>
        <taxon>Oryzeae</taxon>
        <taxon>Oryzinae</taxon>
        <taxon>Oryza</taxon>
    </lineage>
</organism>
<evidence type="ECO:0000313" key="3">
    <source>
        <dbReference type="Proteomes" id="UP000006038"/>
    </source>
</evidence>
<dbReference type="AlphaFoldDB" id="J3N8V3"/>
<dbReference type="EnsemblPlants" id="OB11G22390.1">
    <property type="protein sequence ID" value="OB11G22390.1"/>
    <property type="gene ID" value="OB11G22390"/>
</dbReference>
<reference evidence="2" key="1">
    <citation type="journal article" date="2013" name="Nat. Commun.">
        <title>Whole-genome sequencing of Oryza brachyantha reveals mechanisms underlying Oryza genome evolution.</title>
        <authorList>
            <person name="Chen J."/>
            <person name="Huang Q."/>
            <person name="Gao D."/>
            <person name="Wang J."/>
            <person name="Lang Y."/>
            <person name="Liu T."/>
            <person name="Li B."/>
            <person name="Bai Z."/>
            <person name="Luis Goicoechea J."/>
            <person name="Liang C."/>
            <person name="Chen C."/>
            <person name="Zhang W."/>
            <person name="Sun S."/>
            <person name="Liao Y."/>
            <person name="Zhang X."/>
            <person name="Yang L."/>
            <person name="Song C."/>
            <person name="Wang M."/>
            <person name="Shi J."/>
            <person name="Liu G."/>
            <person name="Liu J."/>
            <person name="Zhou H."/>
            <person name="Zhou W."/>
            <person name="Yu Q."/>
            <person name="An N."/>
            <person name="Chen Y."/>
            <person name="Cai Q."/>
            <person name="Wang B."/>
            <person name="Liu B."/>
            <person name="Min J."/>
            <person name="Huang Y."/>
            <person name="Wu H."/>
            <person name="Li Z."/>
            <person name="Zhang Y."/>
            <person name="Yin Y."/>
            <person name="Song W."/>
            <person name="Jiang J."/>
            <person name="Jackson S.A."/>
            <person name="Wing R.A."/>
            <person name="Wang J."/>
            <person name="Chen M."/>
        </authorList>
    </citation>
    <scope>NUCLEOTIDE SEQUENCE [LARGE SCALE GENOMIC DNA]</scope>
    <source>
        <strain evidence="2">cv. IRGC 101232</strain>
    </source>
</reference>
<keyword evidence="1" id="KW-0472">Membrane</keyword>
<dbReference type="PANTHER" id="PTHR31170:SF18">
    <property type="entry name" value="(WILD MALAYSIAN BANANA) HYPOTHETICAL PROTEIN"/>
    <property type="match status" value="1"/>
</dbReference>
<dbReference type="eggNOG" id="ENOG502QR4P">
    <property type="taxonomic scope" value="Eukaryota"/>
</dbReference>